<evidence type="ECO:0000313" key="7">
    <source>
        <dbReference type="EMBL" id="CAD1843541.1"/>
    </source>
</evidence>
<dbReference type="InterPro" id="IPR001841">
    <property type="entry name" value="Znf_RING"/>
</dbReference>
<dbReference type="SMART" id="SM00184">
    <property type="entry name" value="RING"/>
    <property type="match status" value="1"/>
</dbReference>
<feature type="region of interest" description="Disordered" evidence="5">
    <location>
        <begin position="21"/>
        <end position="90"/>
    </location>
</feature>
<keyword evidence="3" id="KW-0862">Zinc</keyword>
<accession>A0A6V7QKV6</accession>
<dbReference type="InterPro" id="IPR018957">
    <property type="entry name" value="Znf_C3HC4_RING-type"/>
</dbReference>
<dbReference type="AlphaFoldDB" id="A0A6V7QKV6"/>
<feature type="compositionally biased region" description="Basic residues" evidence="5">
    <location>
        <begin position="337"/>
        <end position="348"/>
    </location>
</feature>
<dbReference type="Gene3D" id="3.30.40.10">
    <property type="entry name" value="Zinc/RING finger domain, C3HC4 (zinc finger)"/>
    <property type="match status" value="1"/>
</dbReference>
<dbReference type="Pfam" id="PF00097">
    <property type="entry name" value="zf-C3HC4"/>
    <property type="match status" value="1"/>
</dbReference>
<evidence type="ECO:0000256" key="1">
    <source>
        <dbReference type="ARBA" id="ARBA00022723"/>
    </source>
</evidence>
<evidence type="ECO:0000256" key="5">
    <source>
        <dbReference type="SAM" id="MobiDB-lite"/>
    </source>
</evidence>
<dbReference type="PROSITE" id="PS50089">
    <property type="entry name" value="ZF_RING_2"/>
    <property type="match status" value="1"/>
</dbReference>
<evidence type="ECO:0000259" key="6">
    <source>
        <dbReference type="PROSITE" id="PS50089"/>
    </source>
</evidence>
<feature type="compositionally biased region" description="Basic residues" evidence="5">
    <location>
        <begin position="261"/>
        <end position="273"/>
    </location>
</feature>
<gene>
    <name evidence="7" type="ORF">CB5_LOCUS26752</name>
</gene>
<dbReference type="InterPro" id="IPR013083">
    <property type="entry name" value="Znf_RING/FYVE/PHD"/>
</dbReference>
<proteinExistence type="predicted"/>
<dbReference type="EMBL" id="LR862137">
    <property type="protein sequence ID" value="CAD1843541.1"/>
    <property type="molecule type" value="Genomic_DNA"/>
</dbReference>
<evidence type="ECO:0000256" key="4">
    <source>
        <dbReference type="PROSITE-ProRule" id="PRU00175"/>
    </source>
</evidence>
<name>A0A6V7QKV6_ANACO</name>
<feature type="domain" description="RING-type" evidence="6">
    <location>
        <begin position="195"/>
        <end position="247"/>
    </location>
</feature>
<evidence type="ECO:0000256" key="2">
    <source>
        <dbReference type="ARBA" id="ARBA00022771"/>
    </source>
</evidence>
<feature type="compositionally biased region" description="Low complexity" evidence="5">
    <location>
        <begin position="168"/>
        <end position="177"/>
    </location>
</feature>
<organism evidence="7">
    <name type="scientific">Ananas comosus var. bracteatus</name>
    <name type="common">red pineapple</name>
    <dbReference type="NCBI Taxonomy" id="296719"/>
    <lineage>
        <taxon>Eukaryota</taxon>
        <taxon>Viridiplantae</taxon>
        <taxon>Streptophyta</taxon>
        <taxon>Embryophyta</taxon>
        <taxon>Tracheophyta</taxon>
        <taxon>Spermatophyta</taxon>
        <taxon>Magnoliopsida</taxon>
        <taxon>Liliopsida</taxon>
        <taxon>Poales</taxon>
        <taxon>Bromeliaceae</taxon>
        <taxon>Bromelioideae</taxon>
        <taxon>Ananas</taxon>
    </lineage>
</organism>
<keyword evidence="2 4" id="KW-0863">Zinc-finger</keyword>
<protein>
    <recommendedName>
        <fullName evidence="6">RING-type domain-containing protein</fullName>
    </recommendedName>
</protein>
<dbReference type="GO" id="GO:0008270">
    <property type="term" value="F:zinc ion binding"/>
    <property type="evidence" value="ECO:0007669"/>
    <property type="project" value="UniProtKB-KW"/>
</dbReference>
<keyword evidence="1" id="KW-0479">Metal-binding</keyword>
<sequence length="348" mass="37341">MGAADALKKCEKELLPSLAQALTGSFASRRAQGKSKKKKKRKKKRRRDGNGVAAGVLYLDPPRSPGGGDWDGEAAAEPRPQPQELRQIELFLRRRRGQQALDAEFAGRAPVLRCRTKSATPTPPDSPRTQCDATAAAAVEADAVPSSRTPPASSNPKKGPVSALFQASSTPSSPRSPSRFALFKASLLLSRQSRCGICQQSVRSGHGSTAVFTAECSHAFHFPCISAHVRAQAHAHGGAALTCPACSAAWRQAPFSPPSRTRSRRGRARRSRGVGRGESGEPPETPEAAEQRQGRRGGGGGGEPESSSPELQGLRRRRAAAALQGEHEPGRAVQSHSRSRRRRRNRRR</sequence>
<feature type="compositionally biased region" description="Polar residues" evidence="5">
    <location>
        <begin position="146"/>
        <end position="156"/>
    </location>
</feature>
<feature type="compositionally biased region" description="Low complexity" evidence="5">
    <location>
        <begin position="132"/>
        <end position="144"/>
    </location>
</feature>
<feature type="compositionally biased region" description="Basic residues" evidence="5">
    <location>
        <begin position="31"/>
        <end position="47"/>
    </location>
</feature>
<evidence type="ECO:0000256" key="3">
    <source>
        <dbReference type="ARBA" id="ARBA00022833"/>
    </source>
</evidence>
<feature type="region of interest" description="Disordered" evidence="5">
    <location>
        <begin position="251"/>
        <end position="348"/>
    </location>
</feature>
<dbReference type="SUPFAM" id="SSF57850">
    <property type="entry name" value="RING/U-box"/>
    <property type="match status" value="1"/>
</dbReference>
<feature type="region of interest" description="Disordered" evidence="5">
    <location>
        <begin position="115"/>
        <end position="177"/>
    </location>
</feature>
<reference evidence="7" key="1">
    <citation type="submission" date="2020-07" db="EMBL/GenBank/DDBJ databases">
        <authorList>
            <person name="Lin J."/>
        </authorList>
    </citation>
    <scope>NUCLEOTIDE SEQUENCE</scope>
</reference>